<keyword evidence="2" id="KW-1185">Reference proteome</keyword>
<dbReference type="AlphaFoldDB" id="A0A7R6PG41"/>
<dbReference type="KEGG" id="ajp:AMJAP_3041"/>
<evidence type="ECO:0000313" key="1">
    <source>
        <dbReference type="EMBL" id="BBB27626.1"/>
    </source>
</evidence>
<accession>A0A7R6PG41</accession>
<dbReference type="RefSeq" id="WP_019623107.1">
    <property type="nucleotide sequence ID" value="NZ_AP014545.1"/>
</dbReference>
<protein>
    <submittedName>
        <fullName evidence="1">Uncharacterized protein</fullName>
    </submittedName>
</protein>
<gene>
    <name evidence="1" type="ORF">AMJAP_3041</name>
</gene>
<sequence length="124" mass="14025">MEFIAVFLVSLLVLFILVAGVLFGRPPVYQPEREDVLALLQGIGSRSTTEAAWGLFIHTPITHDPELESFRQRCYQFDQGEVKGVAARQGINGYLYDMNGRSYIQEIASELDRFIRNAPLSIDF</sequence>
<evidence type="ECO:0000313" key="2">
    <source>
        <dbReference type="Proteomes" id="UP000595663"/>
    </source>
</evidence>
<name>A0A7R6PG41_9GAMM</name>
<dbReference type="OrthoDB" id="6120993at2"/>
<reference evidence="1 2" key="1">
    <citation type="journal article" date="2008" name="Int. J. Syst. Evol. Microbiol.">
        <title>Amphritea japonica sp. nov. and Amphritea balenae sp. nov., isolated from the sediment adjacent to sperm whale carcasses off Kagoshima, Japan.</title>
        <authorList>
            <person name="Miyazaki M."/>
            <person name="Nogi Y."/>
            <person name="Fujiwara Y."/>
            <person name="Kawato M."/>
            <person name="Nagahama T."/>
            <person name="Kubokawa K."/>
            <person name="Horikoshi K."/>
        </authorList>
    </citation>
    <scope>NUCLEOTIDE SEQUENCE [LARGE SCALE GENOMIC DNA]</scope>
    <source>
        <strain evidence="1 2">ATCC BAA-1530</strain>
    </source>
</reference>
<proteinExistence type="predicted"/>
<dbReference type="Proteomes" id="UP000595663">
    <property type="component" value="Chromosome"/>
</dbReference>
<dbReference type="EMBL" id="AP014545">
    <property type="protein sequence ID" value="BBB27626.1"/>
    <property type="molecule type" value="Genomic_DNA"/>
</dbReference>
<organism evidence="1 2">
    <name type="scientific">Amphritea japonica ATCC BAA-1530</name>
    <dbReference type="NCBI Taxonomy" id="1278309"/>
    <lineage>
        <taxon>Bacteria</taxon>
        <taxon>Pseudomonadati</taxon>
        <taxon>Pseudomonadota</taxon>
        <taxon>Gammaproteobacteria</taxon>
        <taxon>Oceanospirillales</taxon>
        <taxon>Oceanospirillaceae</taxon>
        <taxon>Amphritea</taxon>
    </lineage>
</organism>